<protein>
    <submittedName>
        <fullName evidence="3">DUF3887 domain-containing protein</fullName>
    </submittedName>
</protein>
<evidence type="ECO:0000313" key="3">
    <source>
        <dbReference type="EMBL" id="TSE09537.1"/>
    </source>
</evidence>
<name>A0A554VMM9_9FLAO</name>
<dbReference type="EMBL" id="VLNR01000013">
    <property type="protein sequence ID" value="TSE09537.1"/>
    <property type="molecule type" value="Genomic_DNA"/>
</dbReference>
<dbReference type="InterPro" id="IPR032710">
    <property type="entry name" value="NTF2-like_dom_sf"/>
</dbReference>
<feature type="domain" description="DUF3887" evidence="2">
    <location>
        <begin position="30"/>
        <end position="111"/>
    </location>
</feature>
<comment type="caution">
    <text evidence="3">The sequence shown here is derived from an EMBL/GenBank/DDBJ whole genome shotgun (WGS) entry which is preliminary data.</text>
</comment>
<reference evidence="3 4" key="1">
    <citation type="submission" date="2019-07" db="EMBL/GenBank/DDBJ databases">
        <title>The draft genome sequence of Aquimarina algiphila M91.</title>
        <authorList>
            <person name="Meng X."/>
        </authorList>
    </citation>
    <scope>NUCLEOTIDE SEQUENCE [LARGE SCALE GENOMIC DNA]</scope>
    <source>
        <strain evidence="3 4">M91</strain>
    </source>
</reference>
<evidence type="ECO:0000256" key="1">
    <source>
        <dbReference type="SAM" id="SignalP"/>
    </source>
</evidence>
<accession>A0A554VMM9</accession>
<proteinExistence type="predicted"/>
<dbReference type="AlphaFoldDB" id="A0A554VMM9"/>
<keyword evidence="1" id="KW-0732">Signal</keyword>
<feature type="signal peptide" evidence="1">
    <location>
        <begin position="1"/>
        <end position="18"/>
    </location>
</feature>
<sequence>MKYIVLLIICFSTQHILAQDATAYENTIKAFQENFNAQNVDAIFALYTPEMQETMTKEGVKRFVNGCHEQFGNLKKLTFIQTAENINSYTAEFEKISLVMELLLSPNGKIATIQFQEP</sequence>
<dbReference type="InterPro" id="IPR024981">
    <property type="entry name" value="DUF3887"/>
</dbReference>
<evidence type="ECO:0000259" key="2">
    <source>
        <dbReference type="Pfam" id="PF13026"/>
    </source>
</evidence>
<dbReference type="Gene3D" id="3.10.450.590">
    <property type="match status" value="1"/>
</dbReference>
<dbReference type="Proteomes" id="UP000318833">
    <property type="component" value="Unassembled WGS sequence"/>
</dbReference>
<dbReference type="Pfam" id="PF13026">
    <property type="entry name" value="DUF3887"/>
    <property type="match status" value="1"/>
</dbReference>
<dbReference type="OrthoDB" id="1162645at2"/>
<dbReference type="RefSeq" id="WP_143916157.1">
    <property type="nucleotide sequence ID" value="NZ_CANMIK010000003.1"/>
</dbReference>
<evidence type="ECO:0000313" key="4">
    <source>
        <dbReference type="Proteomes" id="UP000318833"/>
    </source>
</evidence>
<organism evidence="3 4">
    <name type="scientific">Aquimarina algiphila</name>
    <dbReference type="NCBI Taxonomy" id="2047982"/>
    <lineage>
        <taxon>Bacteria</taxon>
        <taxon>Pseudomonadati</taxon>
        <taxon>Bacteroidota</taxon>
        <taxon>Flavobacteriia</taxon>
        <taxon>Flavobacteriales</taxon>
        <taxon>Flavobacteriaceae</taxon>
        <taxon>Aquimarina</taxon>
    </lineage>
</organism>
<keyword evidence="4" id="KW-1185">Reference proteome</keyword>
<dbReference type="SUPFAM" id="SSF54427">
    <property type="entry name" value="NTF2-like"/>
    <property type="match status" value="1"/>
</dbReference>
<gene>
    <name evidence="3" type="ORF">FOF46_08525</name>
</gene>
<feature type="chain" id="PRO_5022038230" evidence="1">
    <location>
        <begin position="19"/>
        <end position="118"/>
    </location>
</feature>